<feature type="domain" description="SCP" evidence="5">
    <location>
        <begin position="668"/>
        <end position="798"/>
    </location>
</feature>
<proteinExistence type="predicted"/>
<evidence type="ECO:0000313" key="6">
    <source>
        <dbReference type="EMBL" id="KVH93360.1"/>
    </source>
</evidence>
<evidence type="ECO:0000256" key="2">
    <source>
        <dbReference type="ARBA" id="ARBA00023265"/>
    </source>
</evidence>
<organism evidence="6 7">
    <name type="scientific">Cynara cardunculus var. scolymus</name>
    <name type="common">Globe artichoke</name>
    <name type="synonym">Cynara scolymus</name>
    <dbReference type="NCBI Taxonomy" id="59895"/>
    <lineage>
        <taxon>Eukaryota</taxon>
        <taxon>Viridiplantae</taxon>
        <taxon>Streptophyta</taxon>
        <taxon>Embryophyta</taxon>
        <taxon>Tracheophyta</taxon>
        <taxon>Spermatophyta</taxon>
        <taxon>Magnoliopsida</taxon>
        <taxon>eudicotyledons</taxon>
        <taxon>Gunneridae</taxon>
        <taxon>Pentapetalae</taxon>
        <taxon>asterids</taxon>
        <taxon>campanulids</taxon>
        <taxon>Asterales</taxon>
        <taxon>Asteraceae</taxon>
        <taxon>Carduoideae</taxon>
        <taxon>Cardueae</taxon>
        <taxon>Carduinae</taxon>
        <taxon>Cynara</taxon>
    </lineage>
</organism>
<dbReference type="SUPFAM" id="SSF55797">
    <property type="entry name" value="PR-1-like"/>
    <property type="match status" value="5"/>
</dbReference>
<evidence type="ECO:0000256" key="3">
    <source>
        <dbReference type="SAM" id="MobiDB-lite"/>
    </source>
</evidence>
<name>A0A103XME5_CYNCS</name>
<gene>
    <name evidence="6" type="ORF">Ccrd_004588</name>
</gene>
<feature type="region of interest" description="Disordered" evidence="3">
    <location>
        <begin position="343"/>
        <end position="366"/>
    </location>
</feature>
<feature type="domain" description="SCP" evidence="5">
    <location>
        <begin position="26"/>
        <end position="158"/>
    </location>
</feature>
<keyword evidence="4" id="KW-0732">Signal</keyword>
<feature type="chain" id="PRO_5007118919" description="SCP domain-containing protein" evidence="4">
    <location>
        <begin position="25"/>
        <end position="802"/>
    </location>
</feature>
<dbReference type="FunFam" id="3.40.33.10:FF:000004">
    <property type="entry name" value="CAP, cysteine-rich secretory protein, antigen 5"/>
    <property type="match status" value="4"/>
</dbReference>
<dbReference type="PROSITE" id="PS01010">
    <property type="entry name" value="CRISP_2"/>
    <property type="match status" value="3"/>
</dbReference>
<evidence type="ECO:0000259" key="5">
    <source>
        <dbReference type="SMART" id="SM00198"/>
    </source>
</evidence>
<evidence type="ECO:0000256" key="4">
    <source>
        <dbReference type="SAM" id="SignalP"/>
    </source>
</evidence>
<dbReference type="Pfam" id="PF00188">
    <property type="entry name" value="CAP"/>
    <property type="match status" value="5"/>
</dbReference>
<dbReference type="Gene3D" id="3.40.33.10">
    <property type="entry name" value="CAP"/>
    <property type="match status" value="5"/>
</dbReference>
<reference evidence="6 7" key="1">
    <citation type="journal article" date="2016" name="Sci. Rep.">
        <title>The genome sequence of the outbreeding globe artichoke constructed de novo incorporating a phase-aware low-pass sequencing strategy of F1 progeny.</title>
        <authorList>
            <person name="Scaglione D."/>
            <person name="Reyes-Chin-Wo S."/>
            <person name="Acquadro A."/>
            <person name="Froenicke L."/>
            <person name="Portis E."/>
            <person name="Beitel C."/>
            <person name="Tirone M."/>
            <person name="Mauro R."/>
            <person name="Lo Monaco A."/>
            <person name="Mauromicale G."/>
            <person name="Faccioli P."/>
            <person name="Cattivelli L."/>
            <person name="Rieseberg L."/>
            <person name="Michelmore R."/>
            <person name="Lanteri S."/>
        </authorList>
    </citation>
    <scope>NUCLEOTIDE SEQUENCE [LARGE SCALE GENOMIC DNA]</scope>
    <source>
        <strain evidence="6">2C</strain>
    </source>
</reference>
<dbReference type="EMBL" id="LEKV01004777">
    <property type="protein sequence ID" value="KVH93360.1"/>
    <property type="molecule type" value="Genomic_DNA"/>
</dbReference>
<dbReference type="PROSITE" id="PS01009">
    <property type="entry name" value="CRISP_1"/>
    <property type="match status" value="2"/>
</dbReference>
<protein>
    <recommendedName>
        <fullName evidence="5">SCP domain-containing protein</fullName>
    </recommendedName>
</protein>
<dbReference type="PRINTS" id="PR00837">
    <property type="entry name" value="V5TPXLIKE"/>
</dbReference>
<dbReference type="Gramene" id="KVH93360">
    <property type="protein sequence ID" value="KVH93360"/>
    <property type="gene ID" value="Ccrd_004588"/>
</dbReference>
<dbReference type="PRINTS" id="PR00838">
    <property type="entry name" value="V5ALLERGEN"/>
</dbReference>
<dbReference type="SMART" id="SM00198">
    <property type="entry name" value="SCP"/>
    <property type="match status" value="5"/>
</dbReference>
<feature type="domain" description="SCP" evidence="5">
    <location>
        <begin position="307"/>
        <end position="434"/>
    </location>
</feature>
<dbReference type="InterPro" id="IPR035940">
    <property type="entry name" value="CAP_sf"/>
</dbReference>
<dbReference type="AlphaFoldDB" id="A0A103XME5"/>
<feature type="compositionally biased region" description="Low complexity" evidence="3">
    <location>
        <begin position="431"/>
        <end position="448"/>
    </location>
</feature>
<evidence type="ECO:0000313" key="7">
    <source>
        <dbReference type="Proteomes" id="UP000243975"/>
    </source>
</evidence>
<comment type="caution">
    <text evidence="6">The sequence shown here is derived from an EMBL/GenBank/DDBJ whole genome shotgun (WGS) entry which is preliminary data.</text>
</comment>
<feature type="compositionally biased region" description="Polar residues" evidence="3">
    <location>
        <begin position="449"/>
        <end position="485"/>
    </location>
</feature>
<keyword evidence="2" id="KW-0611">Plant defense</keyword>
<dbReference type="CDD" id="cd05381">
    <property type="entry name" value="CAP_PR-1"/>
    <property type="match status" value="3"/>
</dbReference>
<dbReference type="InterPro" id="IPR001283">
    <property type="entry name" value="CRISP-related"/>
</dbReference>
<feature type="domain" description="SCP" evidence="5">
    <location>
        <begin position="525"/>
        <end position="649"/>
    </location>
</feature>
<comment type="function">
    <text evidence="1">Probably involved in the defense reaction of plants against pathogens.</text>
</comment>
<evidence type="ECO:0000256" key="1">
    <source>
        <dbReference type="ARBA" id="ARBA00003143"/>
    </source>
</evidence>
<keyword evidence="2" id="KW-0568">Pathogenesis-related protein</keyword>
<dbReference type="STRING" id="59895.A0A103XME5"/>
<dbReference type="Proteomes" id="UP000243975">
    <property type="component" value="Unassembled WGS sequence"/>
</dbReference>
<keyword evidence="7" id="KW-1185">Reference proteome</keyword>
<dbReference type="InterPro" id="IPR002413">
    <property type="entry name" value="V5_allergen-like"/>
</dbReference>
<feature type="region of interest" description="Disordered" evidence="3">
    <location>
        <begin position="405"/>
        <end position="485"/>
    </location>
</feature>
<dbReference type="InterPro" id="IPR018244">
    <property type="entry name" value="Allrgn_V5/Tpx1_CS"/>
</dbReference>
<accession>A0A103XME5</accession>
<feature type="signal peptide" evidence="4">
    <location>
        <begin position="1"/>
        <end position="24"/>
    </location>
</feature>
<dbReference type="InterPro" id="IPR014044">
    <property type="entry name" value="CAP_dom"/>
</dbReference>
<dbReference type="PANTHER" id="PTHR10334">
    <property type="entry name" value="CYSTEINE-RICH SECRETORY PROTEIN-RELATED"/>
    <property type="match status" value="1"/>
</dbReference>
<feature type="domain" description="SCP" evidence="5">
    <location>
        <begin position="167"/>
        <end position="299"/>
    </location>
</feature>
<dbReference type="GO" id="GO:0005576">
    <property type="term" value="C:extracellular region"/>
    <property type="evidence" value="ECO:0007669"/>
    <property type="project" value="InterPro"/>
</dbReference>
<sequence>MGYSHNMSLIVYAILIAYLHFSYVQNAPQDYVNAHNQARKEVGVGPVMWNAKLAKFAENQANQRKTDCAMQHSRSSQYGENLATGTGEFSGMDAVKLWIKGKANYDYKSNSCVQMRKCGGYTQVVWRKSTLIGCARVKCNKNNWFVTCNYDPSGNNIAYLHFSYAQNAPQDFVNAHNQARKEVGVGPVTWDAKLAKFAENYANQRKTDCAPQHSHSSQYGENLATGTGEFSGMDAVKLWITEKANYDYKSNSCAQMRRCGSYTQVVWRKSTLIGCARVKCNTNGWFVTCNYDPSGNNACLHFSYAQNAPQDFVNAHNQARKEVGVGPVAWDAKLAKFAENHANKRKTDCDPQHSNSSQYGENLATGTGEFSGMDAVKLWIIEKANYDYKSNSCTQMRSMLQLEHNRQLARAKANSSTAREANVVADHHQPNRSGRGPPSSRPLSSRQNQGRSNPRGSNRFNQHGQPSNRSHGQHSNRSPDTSYGSQTAPPWWAMMPPPCPYPTQQGWTYPWYPQPPSILHSHAQNAPQDFVDAHNAARKEVGLGPMKWDATVAQFAQNYANRRKVDCALRHSNTNKYGENIAWGTGELSGVDAVRMWVDEKANYDYKSNTCAIFKMCGHYTQVVWKTSVRLGCARVRLETYSKMGHWQSILLVLALSMAIVHLSHAHSEPDDFVHAHSCIRRLFELPQLCWDAELAKAAEAWANQRRDCKMIPSGRCGENMASGPNINGSFAVQMWVDEKPNYDYKENKCTTNVCGHYTQVVWRNTERVGCARVKCDPPDNPCYMVVCNYDPPGNVAGEHPF</sequence>